<organism evidence="1">
    <name type="scientific">marine sediment metagenome</name>
    <dbReference type="NCBI Taxonomy" id="412755"/>
    <lineage>
        <taxon>unclassified sequences</taxon>
        <taxon>metagenomes</taxon>
        <taxon>ecological metagenomes</taxon>
    </lineage>
</organism>
<comment type="caution">
    <text evidence="1">The sequence shown here is derived from an EMBL/GenBank/DDBJ whole genome shotgun (WGS) entry which is preliminary data.</text>
</comment>
<dbReference type="EMBL" id="BARU01035582">
    <property type="protein sequence ID" value="GAH82176.1"/>
    <property type="molecule type" value="Genomic_DNA"/>
</dbReference>
<reference evidence="1" key="1">
    <citation type="journal article" date="2014" name="Front. Microbiol.">
        <title>High frequency of phylogenetically diverse reductive dehalogenase-homologous genes in deep subseafloor sedimentary metagenomes.</title>
        <authorList>
            <person name="Kawai M."/>
            <person name="Futagami T."/>
            <person name="Toyoda A."/>
            <person name="Takaki Y."/>
            <person name="Nishi S."/>
            <person name="Hori S."/>
            <person name="Arai W."/>
            <person name="Tsubouchi T."/>
            <person name="Morono Y."/>
            <person name="Uchiyama I."/>
            <person name="Ito T."/>
            <person name="Fujiyama A."/>
            <person name="Inagaki F."/>
            <person name="Takami H."/>
        </authorList>
    </citation>
    <scope>NUCLEOTIDE SEQUENCE</scope>
    <source>
        <strain evidence="1">Expedition CK06-06</strain>
    </source>
</reference>
<dbReference type="AlphaFoldDB" id="X1IID4"/>
<sequence>FERFRDKRSVPYIARYPVKSPVVIDVKIKLKRSLSLHKTVISR</sequence>
<name>X1IID4_9ZZZZ</name>
<protein>
    <submittedName>
        <fullName evidence="1">Uncharacterized protein</fullName>
    </submittedName>
</protein>
<accession>X1IID4</accession>
<evidence type="ECO:0000313" key="1">
    <source>
        <dbReference type="EMBL" id="GAH82176.1"/>
    </source>
</evidence>
<proteinExistence type="predicted"/>
<feature type="non-terminal residue" evidence="1">
    <location>
        <position position="1"/>
    </location>
</feature>
<gene>
    <name evidence="1" type="ORF">S03H2_55672</name>
</gene>